<evidence type="ECO:0000256" key="1">
    <source>
        <dbReference type="SAM" id="MobiDB-lite"/>
    </source>
</evidence>
<proteinExistence type="predicted"/>
<evidence type="ECO:0000313" key="3">
    <source>
        <dbReference type="EMBL" id="SDE89123.1"/>
    </source>
</evidence>
<feature type="region of interest" description="Disordered" evidence="1">
    <location>
        <begin position="55"/>
        <end position="74"/>
    </location>
</feature>
<dbReference type="EMBL" id="FNBK01000002">
    <property type="protein sequence ID" value="SDE89123.1"/>
    <property type="molecule type" value="Genomic_DNA"/>
</dbReference>
<sequence length="74" mass="7926">MTDHAIPLYPIALVCANVGVAAVLAAVAAPVPVLLLGAVTVLLLWCLADSWYRTEPAHGRRPSESHRRDPTRAD</sequence>
<dbReference type="AlphaFoldDB" id="A0A1G7GM38"/>
<evidence type="ECO:0000313" key="4">
    <source>
        <dbReference type="Proteomes" id="UP000199076"/>
    </source>
</evidence>
<accession>A0A1G7GM38</accession>
<keyword evidence="2" id="KW-1133">Transmembrane helix</keyword>
<keyword evidence="4" id="KW-1185">Reference proteome</keyword>
<keyword evidence="2" id="KW-0812">Transmembrane</keyword>
<feature type="transmembrane region" description="Helical" evidence="2">
    <location>
        <begin position="33"/>
        <end position="52"/>
    </location>
</feature>
<reference evidence="4" key="1">
    <citation type="submission" date="2016-10" db="EMBL/GenBank/DDBJ databases">
        <authorList>
            <person name="Varghese N."/>
            <person name="Submissions S."/>
        </authorList>
    </citation>
    <scope>NUCLEOTIDE SEQUENCE [LARGE SCALE GENOMIC DNA]</scope>
    <source>
        <strain evidence="4">IBRC-M 10760</strain>
    </source>
</reference>
<name>A0A1G7GM38_9EURY</name>
<gene>
    <name evidence="3" type="ORF">SAMN05216218_102100</name>
</gene>
<feature type="transmembrane region" description="Helical" evidence="2">
    <location>
        <begin position="7"/>
        <end position="27"/>
    </location>
</feature>
<organism evidence="3 4">
    <name type="scientific">Halorientalis regularis</name>
    <dbReference type="NCBI Taxonomy" id="660518"/>
    <lineage>
        <taxon>Archaea</taxon>
        <taxon>Methanobacteriati</taxon>
        <taxon>Methanobacteriota</taxon>
        <taxon>Stenosarchaea group</taxon>
        <taxon>Halobacteria</taxon>
        <taxon>Halobacteriales</taxon>
        <taxon>Haloarculaceae</taxon>
        <taxon>Halorientalis</taxon>
    </lineage>
</organism>
<dbReference type="STRING" id="660518.SAMN05216218_102100"/>
<dbReference type="Proteomes" id="UP000199076">
    <property type="component" value="Unassembled WGS sequence"/>
</dbReference>
<evidence type="ECO:0000256" key="2">
    <source>
        <dbReference type="SAM" id="Phobius"/>
    </source>
</evidence>
<protein>
    <submittedName>
        <fullName evidence="3">Uncharacterized protein</fullName>
    </submittedName>
</protein>
<keyword evidence="2" id="KW-0472">Membrane</keyword>